<dbReference type="InterPro" id="IPR016064">
    <property type="entry name" value="NAD/diacylglycerol_kinase_sf"/>
</dbReference>
<feature type="domain" description="DAGKc" evidence="7">
    <location>
        <begin position="194"/>
        <end position="313"/>
    </location>
</feature>
<evidence type="ECO:0000256" key="4">
    <source>
        <dbReference type="ARBA" id="ARBA00022801"/>
    </source>
</evidence>
<dbReference type="InterPro" id="IPR036938">
    <property type="entry name" value="PAP2/HPO_sf"/>
</dbReference>
<keyword evidence="6" id="KW-0472">Membrane</keyword>
<comment type="subcellular location">
    <subcellularLocation>
        <location evidence="1">Cell membrane</location>
        <topology evidence="1">Multi-pass membrane protein</topology>
    </subcellularLocation>
</comment>
<dbReference type="Gene3D" id="1.20.144.10">
    <property type="entry name" value="Phosphatidic acid phosphatase type 2/haloperoxidase"/>
    <property type="match status" value="1"/>
</dbReference>
<dbReference type="SMART" id="SM00014">
    <property type="entry name" value="acidPPc"/>
    <property type="match status" value="1"/>
</dbReference>
<dbReference type="PANTHER" id="PTHR14969">
    <property type="entry name" value="SPHINGOSINE-1-PHOSPHATE PHOSPHOHYDROLASE"/>
    <property type="match status" value="1"/>
</dbReference>
<sequence length="473" mass="49742">MPAVDGPLARTPAELPSAESRTVDSALRALTTSANHGRLWLGIGIVGALVPGRTRRAALRGISSLAIASFTSNAILKPIIGRRRPEIERTAMGRRIERRPWTSSFPSGHSASAAAFATGAALELPLSALGLGPLAAAVAYSRVHVGVHHRSDVVAGAAVGVAAALLGKRLWPVKPTSPALMAAGDAPALPQGEGLTVVVNARSGSSDGAADALRAALPAVRIVEWDPDTDLADALPAEGEGSLRALGVAGGDGTVASVAAIAHDRGIPLAVFPAGTFNNFAKSIGALTVEQMASAVEEGRAGMVDLGFLNGAAFLNTASVGTYPEMVDRRDRYSQRMGKWPATALAVFRTLRHTAPWQVTINDRKFKVWIVFVGNGRYTPRGLTPSWRDQLAGGVLDVQFLRADRPLSRTRAVLMSFIGLPRFSGVYEAVEAGRVRIQLPEGPRPVAHDGETTAPVDRLDIQISDTRLTVYRG</sequence>
<dbReference type="Pfam" id="PF01569">
    <property type="entry name" value="PAP2"/>
    <property type="match status" value="1"/>
</dbReference>
<evidence type="ECO:0000256" key="2">
    <source>
        <dbReference type="ARBA" id="ARBA00022475"/>
    </source>
</evidence>
<dbReference type="Proteomes" id="UP000306985">
    <property type="component" value="Unassembled WGS sequence"/>
</dbReference>
<evidence type="ECO:0000259" key="7">
    <source>
        <dbReference type="PROSITE" id="PS50146"/>
    </source>
</evidence>
<dbReference type="InterPro" id="IPR017438">
    <property type="entry name" value="ATP-NAD_kinase_N"/>
</dbReference>
<keyword evidence="9" id="KW-1185">Reference proteome</keyword>
<dbReference type="PROSITE" id="PS50146">
    <property type="entry name" value="DAGK"/>
    <property type="match status" value="1"/>
</dbReference>
<dbReference type="SUPFAM" id="SSF48317">
    <property type="entry name" value="Acid phosphatase/Vanadium-dependent haloperoxidase"/>
    <property type="match status" value="1"/>
</dbReference>
<evidence type="ECO:0000256" key="5">
    <source>
        <dbReference type="ARBA" id="ARBA00022989"/>
    </source>
</evidence>
<dbReference type="GO" id="GO:0005886">
    <property type="term" value="C:plasma membrane"/>
    <property type="evidence" value="ECO:0007669"/>
    <property type="project" value="UniProtKB-SubCell"/>
</dbReference>
<name>A0A4U6QNF8_9ACTN</name>
<accession>A0A4U6QNF8</accession>
<dbReference type="Gene3D" id="3.40.50.10330">
    <property type="entry name" value="Probable inorganic polyphosphate/atp-NAD kinase, domain 1"/>
    <property type="match status" value="1"/>
</dbReference>
<organism evidence="8 9">
    <name type="scientific">Nakamurella flava</name>
    <dbReference type="NCBI Taxonomy" id="2576308"/>
    <lineage>
        <taxon>Bacteria</taxon>
        <taxon>Bacillati</taxon>
        <taxon>Actinomycetota</taxon>
        <taxon>Actinomycetes</taxon>
        <taxon>Nakamurellales</taxon>
        <taxon>Nakamurellaceae</taxon>
        <taxon>Nakamurella</taxon>
    </lineage>
</organism>
<dbReference type="Gene3D" id="2.60.200.40">
    <property type="match status" value="1"/>
</dbReference>
<keyword evidence="3" id="KW-0812">Transmembrane</keyword>
<dbReference type="GO" id="GO:0016301">
    <property type="term" value="F:kinase activity"/>
    <property type="evidence" value="ECO:0007669"/>
    <property type="project" value="InterPro"/>
</dbReference>
<dbReference type="SMART" id="SM00046">
    <property type="entry name" value="DAGKc"/>
    <property type="match status" value="1"/>
</dbReference>
<dbReference type="OrthoDB" id="5242960at2"/>
<dbReference type="AlphaFoldDB" id="A0A4U6QNF8"/>
<keyword evidence="5" id="KW-1133">Transmembrane helix</keyword>
<evidence type="ECO:0000313" key="9">
    <source>
        <dbReference type="Proteomes" id="UP000306985"/>
    </source>
</evidence>
<keyword evidence="4" id="KW-0378">Hydrolase</keyword>
<evidence type="ECO:0000256" key="3">
    <source>
        <dbReference type="ARBA" id="ARBA00022692"/>
    </source>
</evidence>
<gene>
    <name evidence="8" type="ORF">FDO65_05910</name>
</gene>
<keyword evidence="2" id="KW-1003">Cell membrane</keyword>
<dbReference type="InterPro" id="IPR000326">
    <property type="entry name" value="PAP2/HPO"/>
</dbReference>
<dbReference type="EMBL" id="SZZH01000001">
    <property type="protein sequence ID" value="TKV62183.1"/>
    <property type="molecule type" value="Genomic_DNA"/>
</dbReference>
<comment type="caution">
    <text evidence="8">The sequence shown here is derived from an EMBL/GenBank/DDBJ whole genome shotgun (WGS) entry which is preliminary data.</text>
</comment>
<protein>
    <submittedName>
        <fullName evidence="8">Phosphatase PAP2 family protein</fullName>
    </submittedName>
</protein>
<reference evidence="8 9" key="1">
    <citation type="submission" date="2019-05" db="EMBL/GenBank/DDBJ databases">
        <title>Nakamurella sp. N5BH11, whole genome shotgun sequence.</title>
        <authorList>
            <person name="Tuo L."/>
        </authorList>
    </citation>
    <scope>NUCLEOTIDE SEQUENCE [LARGE SCALE GENOMIC DNA]</scope>
    <source>
        <strain evidence="8 9">N5BH11</strain>
    </source>
</reference>
<evidence type="ECO:0000256" key="6">
    <source>
        <dbReference type="ARBA" id="ARBA00023136"/>
    </source>
</evidence>
<dbReference type="PANTHER" id="PTHR14969:SF62">
    <property type="entry name" value="DECAPRENYLPHOSPHORYL-5-PHOSPHORIBOSE PHOSPHATASE RV3807C-RELATED"/>
    <property type="match status" value="1"/>
</dbReference>
<dbReference type="CDD" id="cd01610">
    <property type="entry name" value="PAP2_like"/>
    <property type="match status" value="1"/>
</dbReference>
<dbReference type="GO" id="GO:0016787">
    <property type="term" value="F:hydrolase activity"/>
    <property type="evidence" value="ECO:0007669"/>
    <property type="project" value="UniProtKB-KW"/>
</dbReference>
<proteinExistence type="predicted"/>
<dbReference type="InterPro" id="IPR001206">
    <property type="entry name" value="Diacylglycerol_kinase_cat_dom"/>
</dbReference>
<dbReference type="SUPFAM" id="SSF111331">
    <property type="entry name" value="NAD kinase/diacylglycerol kinase-like"/>
    <property type="match status" value="1"/>
</dbReference>
<dbReference type="Pfam" id="PF00781">
    <property type="entry name" value="DAGK_cat"/>
    <property type="match status" value="1"/>
</dbReference>
<evidence type="ECO:0000256" key="1">
    <source>
        <dbReference type="ARBA" id="ARBA00004651"/>
    </source>
</evidence>
<evidence type="ECO:0000313" key="8">
    <source>
        <dbReference type="EMBL" id="TKV62183.1"/>
    </source>
</evidence>